<accession>A0ABP9W4G9</accession>
<keyword evidence="1" id="KW-0732">Signal</keyword>
<feature type="signal peptide" evidence="1">
    <location>
        <begin position="1"/>
        <end position="24"/>
    </location>
</feature>
<proteinExistence type="predicted"/>
<gene>
    <name evidence="2" type="ORF">Rcae01_06570</name>
</gene>
<protein>
    <recommendedName>
        <fullName evidence="4">Leishmanolysin</fullName>
    </recommendedName>
</protein>
<sequence length="282" mass="29396">MLRFAPRIVLVVLCVAAIAPRADAGLVIEVDFSGDSQYQAAFDRAAMTWQSLLVGYQDGFILNTSQGSSATHNQALSNVFIDASVEYIDGSGSVLGSAGPTAIGVDSSGFTLATDGLMRFDSADIGGLSESQIDSLILHEMAHVLGFGTLWTSNGVYVNGSGEFTGANATAAWQSEFGQVGTPDVELGGGAGTANGHWNEPDGGGALSGITDAMGRDLTFELMTGWLNPGSFISEMTVASFRDIGFSAQATSVPEPAAAGWMSAVTIVIVGVRRRQRRLRTE</sequence>
<dbReference type="SUPFAM" id="SSF55486">
    <property type="entry name" value="Metalloproteases ('zincins'), catalytic domain"/>
    <property type="match status" value="1"/>
</dbReference>
<organism evidence="2 3">
    <name type="scientific">Novipirellula caenicola</name>
    <dbReference type="NCBI Taxonomy" id="1536901"/>
    <lineage>
        <taxon>Bacteria</taxon>
        <taxon>Pseudomonadati</taxon>
        <taxon>Planctomycetota</taxon>
        <taxon>Planctomycetia</taxon>
        <taxon>Pirellulales</taxon>
        <taxon>Pirellulaceae</taxon>
        <taxon>Novipirellula</taxon>
    </lineage>
</organism>
<evidence type="ECO:0000313" key="2">
    <source>
        <dbReference type="EMBL" id="GAA5511057.1"/>
    </source>
</evidence>
<reference evidence="2 3" key="1">
    <citation type="submission" date="2024-02" db="EMBL/GenBank/DDBJ databases">
        <title>Rhodopirellula caenicola NBRC 110016.</title>
        <authorList>
            <person name="Ichikawa N."/>
            <person name="Katano-Makiyama Y."/>
            <person name="Hidaka K."/>
        </authorList>
    </citation>
    <scope>NUCLEOTIDE SEQUENCE [LARGE SCALE GENOMIC DNA]</scope>
    <source>
        <strain evidence="2 3">NBRC 110016</strain>
    </source>
</reference>
<evidence type="ECO:0008006" key="4">
    <source>
        <dbReference type="Google" id="ProtNLM"/>
    </source>
</evidence>
<evidence type="ECO:0000313" key="3">
    <source>
        <dbReference type="Proteomes" id="UP001416858"/>
    </source>
</evidence>
<feature type="chain" id="PRO_5047162820" description="Leishmanolysin" evidence="1">
    <location>
        <begin position="25"/>
        <end position="282"/>
    </location>
</feature>
<dbReference type="RefSeq" id="WP_345689448.1">
    <property type="nucleotide sequence ID" value="NZ_BAABRO010000034.1"/>
</dbReference>
<dbReference type="Proteomes" id="UP001416858">
    <property type="component" value="Unassembled WGS sequence"/>
</dbReference>
<comment type="caution">
    <text evidence="2">The sequence shown here is derived from an EMBL/GenBank/DDBJ whole genome shotgun (WGS) entry which is preliminary data.</text>
</comment>
<name>A0ABP9W4G9_9BACT</name>
<keyword evidence="3" id="KW-1185">Reference proteome</keyword>
<dbReference type="EMBL" id="BAABRO010000034">
    <property type="protein sequence ID" value="GAA5511057.1"/>
    <property type="molecule type" value="Genomic_DNA"/>
</dbReference>
<evidence type="ECO:0000256" key="1">
    <source>
        <dbReference type="SAM" id="SignalP"/>
    </source>
</evidence>